<evidence type="ECO:0000256" key="3">
    <source>
        <dbReference type="ARBA" id="ARBA00022670"/>
    </source>
</evidence>
<accession>A0ABW0N8E7</accession>
<keyword evidence="3 8" id="KW-0645">Protease</keyword>
<organism evidence="15 16">
    <name type="scientific">Nocardioides caricicola</name>
    <dbReference type="NCBI Taxonomy" id="634770"/>
    <lineage>
        <taxon>Bacteria</taxon>
        <taxon>Bacillati</taxon>
        <taxon>Actinomycetota</taxon>
        <taxon>Actinomycetes</taxon>
        <taxon>Propionibacteriales</taxon>
        <taxon>Nocardioidaceae</taxon>
        <taxon>Nocardioides</taxon>
    </lineage>
</organism>
<feature type="active site" description="Charge relay system" evidence="8">
    <location>
        <position position="581"/>
    </location>
</feature>
<dbReference type="InterPro" id="IPR023827">
    <property type="entry name" value="Peptidase_S8_Asp-AS"/>
</dbReference>
<dbReference type="Pfam" id="PF05922">
    <property type="entry name" value="Inhibitor_I9"/>
    <property type="match status" value="1"/>
</dbReference>
<feature type="signal peptide" evidence="10">
    <location>
        <begin position="1"/>
        <end position="19"/>
    </location>
</feature>
<dbReference type="InterPro" id="IPR003137">
    <property type="entry name" value="PA_domain"/>
</dbReference>
<feature type="chain" id="PRO_5047343162" evidence="10">
    <location>
        <begin position="20"/>
        <end position="976"/>
    </location>
</feature>
<feature type="domain" description="Peptidase S8/S53" evidence="11">
    <location>
        <begin position="176"/>
        <end position="630"/>
    </location>
</feature>
<dbReference type="Gene3D" id="3.50.30.30">
    <property type="match status" value="1"/>
</dbReference>
<comment type="caution">
    <text evidence="15">The sequence shown here is derived from an EMBL/GenBank/DDBJ whole genome shotgun (WGS) entry which is preliminary data.</text>
</comment>
<dbReference type="Pfam" id="PF02225">
    <property type="entry name" value="PA"/>
    <property type="match status" value="1"/>
</dbReference>
<evidence type="ECO:0000256" key="2">
    <source>
        <dbReference type="ARBA" id="ARBA00011073"/>
    </source>
</evidence>
<dbReference type="PROSITE" id="PS00138">
    <property type="entry name" value="SUBTILASE_SER"/>
    <property type="match status" value="1"/>
</dbReference>
<keyword evidence="16" id="KW-1185">Reference proteome</keyword>
<dbReference type="EMBL" id="JBHSMD010000010">
    <property type="protein sequence ID" value="MFC5495533.1"/>
    <property type="molecule type" value="Genomic_DNA"/>
</dbReference>
<dbReference type="Gene3D" id="3.40.50.200">
    <property type="entry name" value="Peptidase S8/S53 domain"/>
    <property type="match status" value="1"/>
</dbReference>
<proteinExistence type="inferred from homology"/>
<evidence type="ECO:0000259" key="12">
    <source>
        <dbReference type="Pfam" id="PF02225"/>
    </source>
</evidence>
<feature type="active site" description="Charge relay system" evidence="8">
    <location>
        <position position="255"/>
    </location>
</feature>
<dbReference type="Gene3D" id="2.60.40.2310">
    <property type="match status" value="1"/>
</dbReference>
<dbReference type="PROSITE" id="PS51892">
    <property type="entry name" value="SUBTILASE"/>
    <property type="match status" value="1"/>
</dbReference>
<evidence type="ECO:0000256" key="9">
    <source>
        <dbReference type="RuleBase" id="RU003355"/>
    </source>
</evidence>
<evidence type="ECO:0000256" key="7">
    <source>
        <dbReference type="ARBA" id="ARBA00023180"/>
    </source>
</evidence>
<dbReference type="SUPFAM" id="SSF52743">
    <property type="entry name" value="Subtilisin-like"/>
    <property type="match status" value="1"/>
</dbReference>
<feature type="domain" description="Subtilisin-like protease fibronectin type-III" evidence="14">
    <location>
        <begin position="677"/>
        <end position="773"/>
    </location>
</feature>
<dbReference type="InterPro" id="IPR037045">
    <property type="entry name" value="S8pro/Inhibitor_I9_sf"/>
</dbReference>
<sequence>MTPIVALSSALAVAPTSSALSTAEKDVAPVDAARAAFGGDALPEAGVYNVILKAPPSASYAGGRKGYARTAPAAGGSFNPRAAAVQQYERMLASQQDRVLQRVGDPNTIYRYTTALNGFSAQLTGPQVLALRKDASVLTVNPQERVQATTVHTPEFLHMSGKNGQWAKNGGTAKAGKGVVVGVIDTGIWPENPSFKGKKGPVSVPGFYGTCEAGEEFPATTCNSKVVGARYYDAYTEGKELAETEYRSPRDGGGHGSHTAATAAGNYGVKVKIEGQDFGRASGMAPAAMISVYKVLWSFEDASQDGGSDVDIIAAIDDAVSDGVDVINYSIGSTGGGDAFTDASNLAFMNASIAGVFVATSAGNDGPDATTVGNNGPWMTTTAASTSYNYQGGVVLGNGEKYVGAMVSDKAVPTSPFVYAADVEVAESEDDGLCGPDSLDPAKVEGTIVACDRGVYDRIAKSAEVARAGGVGMVLLNTSDNSIDADFHSVPTVHLNVPDADEVYAYVTEDENPTARINPNLADDTPVPQIAGFSSRGPAATDAGGGDVIKPDIAAPGVSVVAAVAPPSNHGHKWDLYSGTSMASPHIAGLAAFIHRLKPYWTPAMVKSAMMTTSYDLKDEEPSPFAQGAGQVDPRKFLDPGLVFDARGADYLNFLSGQGVTTATGAPLTPNPIDASDLNLPSIGIGDLVGNQTVTRRVTNVSGKGETYTISSTGLDGVTVTATPASITVPAGATRSFEVTLASADDVAYGEFTSGKLLLTGSRGHKVQLPVSVKPEALVADDEVVGTVPNGTATVEGLAGFSGSIDLKPSGLVGSTPVVQDLPAGGFNPDAPSADADTFKSTVVVPAGSSVRFRTDGDPDDDLDVWVYLDGQLVGASATASSDEVVTGIGVPAGTYDVYVNAFAAGEGPATMRYDQWVVADGADAGNMVLDPDPLPVESGEPFSYTATWTGLAESQNWFGYVTYGDRDMHTIVQVD</sequence>
<evidence type="ECO:0000259" key="13">
    <source>
        <dbReference type="Pfam" id="PF05922"/>
    </source>
</evidence>
<dbReference type="Pfam" id="PF00082">
    <property type="entry name" value="Peptidase_S8"/>
    <property type="match status" value="1"/>
</dbReference>
<dbReference type="PROSITE" id="PS00136">
    <property type="entry name" value="SUBTILASE_ASP"/>
    <property type="match status" value="1"/>
</dbReference>
<dbReference type="InterPro" id="IPR000209">
    <property type="entry name" value="Peptidase_S8/S53_dom"/>
</dbReference>
<reference evidence="16" key="1">
    <citation type="journal article" date="2019" name="Int. J. Syst. Evol. Microbiol.">
        <title>The Global Catalogue of Microorganisms (GCM) 10K type strain sequencing project: providing services to taxonomists for standard genome sequencing and annotation.</title>
        <authorList>
            <consortium name="The Broad Institute Genomics Platform"/>
            <consortium name="The Broad Institute Genome Sequencing Center for Infectious Disease"/>
            <person name="Wu L."/>
            <person name="Ma J."/>
        </authorList>
    </citation>
    <scope>NUCLEOTIDE SEQUENCE [LARGE SCALE GENOMIC DNA]</scope>
    <source>
        <strain evidence="16">KACC 13778</strain>
    </source>
</reference>
<feature type="active site" description="Charge relay system" evidence="8">
    <location>
        <position position="185"/>
    </location>
</feature>
<dbReference type="PRINTS" id="PR00723">
    <property type="entry name" value="SUBTILISIN"/>
</dbReference>
<dbReference type="Gene3D" id="3.30.70.80">
    <property type="entry name" value="Peptidase S8 propeptide/proteinase inhibitor I9"/>
    <property type="match status" value="1"/>
</dbReference>
<feature type="domain" description="Inhibitor I9" evidence="13">
    <location>
        <begin position="85"/>
        <end position="148"/>
    </location>
</feature>
<protein>
    <submittedName>
        <fullName evidence="15">S8 family serine peptidase</fullName>
    </submittedName>
</protein>
<evidence type="ECO:0000256" key="5">
    <source>
        <dbReference type="ARBA" id="ARBA00022801"/>
    </source>
</evidence>
<keyword evidence="5 8" id="KW-0378">Hydrolase</keyword>
<dbReference type="Pfam" id="PF17766">
    <property type="entry name" value="fn3_6"/>
    <property type="match status" value="1"/>
</dbReference>
<evidence type="ECO:0000256" key="10">
    <source>
        <dbReference type="SAM" id="SignalP"/>
    </source>
</evidence>
<dbReference type="InterPro" id="IPR041469">
    <property type="entry name" value="Subtilisin-like_FN3"/>
</dbReference>
<keyword evidence="6 8" id="KW-0720">Serine protease</keyword>
<dbReference type="InterPro" id="IPR036852">
    <property type="entry name" value="Peptidase_S8/S53_dom_sf"/>
</dbReference>
<evidence type="ECO:0000313" key="16">
    <source>
        <dbReference type="Proteomes" id="UP001595956"/>
    </source>
</evidence>
<dbReference type="Gene3D" id="2.60.120.380">
    <property type="match status" value="1"/>
</dbReference>
<dbReference type="PANTHER" id="PTHR10795">
    <property type="entry name" value="PROPROTEIN CONVERTASE SUBTILISIN/KEXIN"/>
    <property type="match status" value="1"/>
</dbReference>
<dbReference type="InterPro" id="IPR034197">
    <property type="entry name" value="Peptidases_S8_3"/>
</dbReference>
<evidence type="ECO:0000259" key="14">
    <source>
        <dbReference type="Pfam" id="PF17766"/>
    </source>
</evidence>
<dbReference type="InterPro" id="IPR015500">
    <property type="entry name" value="Peptidase_S8_subtilisin-rel"/>
</dbReference>
<feature type="domain" description="PA" evidence="12">
    <location>
        <begin position="433"/>
        <end position="501"/>
    </location>
</feature>
<evidence type="ECO:0000313" key="15">
    <source>
        <dbReference type="EMBL" id="MFC5495533.1"/>
    </source>
</evidence>
<dbReference type="CDD" id="cd02120">
    <property type="entry name" value="PA_subtilisin_like"/>
    <property type="match status" value="1"/>
</dbReference>
<dbReference type="CDD" id="cd04852">
    <property type="entry name" value="Peptidases_S8_3"/>
    <property type="match status" value="1"/>
</dbReference>
<evidence type="ECO:0000256" key="6">
    <source>
        <dbReference type="ARBA" id="ARBA00022825"/>
    </source>
</evidence>
<comment type="subcellular location">
    <subcellularLocation>
        <location evidence="1">Secreted</location>
    </subcellularLocation>
</comment>
<comment type="similarity">
    <text evidence="2 8 9">Belongs to the peptidase S8 family.</text>
</comment>
<evidence type="ECO:0000259" key="11">
    <source>
        <dbReference type="Pfam" id="PF00082"/>
    </source>
</evidence>
<dbReference type="RefSeq" id="WP_345181504.1">
    <property type="nucleotide sequence ID" value="NZ_BAABFQ010000009.1"/>
</dbReference>
<dbReference type="InterPro" id="IPR023828">
    <property type="entry name" value="Peptidase_S8_Ser-AS"/>
</dbReference>
<gene>
    <name evidence="15" type="ORF">ACFPKY_20665</name>
</gene>
<dbReference type="InterPro" id="IPR010259">
    <property type="entry name" value="S8pro/Inhibitor_I9"/>
</dbReference>
<name>A0ABW0N8E7_9ACTN</name>
<keyword evidence="7" id="KW-0325">Glycoprotein</keyword>
<dbReference type="Proteomes" id="UP001595956">
    <property type="component" value="Unassembled WGS sequence"/>
</dbReference>
<keyword evidence="4 10" id="KW-0732">Signal</keyword>
<evidence type="ECO:0000256" key="8">
    <source>
        <dbReference type="PROSITE-ProRule" id="PRU01240"/>
    </source>
</evidence>
<evidence type="ECO:0000256" key="1">
    <source>
        <dbReference type="ARBA" id="ARBA00004613"/>
    </source>
</evidence>
<evidence type="ECO:0000256" key="4">
    <source>
        <dbReference type="ARBA" id="ARBA00022729"/>
    </source>
</evidence>
<dbReference type="InterPro" id="IPR045051">
    <property type="entry name" value="SBT"/>
</dbReference>